<dbReference type="STRING" id="401053.AciPR4_1180"/>
<dbReference type="RefSeq" id="WP_013567741.1">
    <property type="nucleotide sequence ID" value="NC_014963.1"/>
</dbReference>
<gene>
    <name evidence="2" type="ordered locus">AciPR4_1180</name>
</gene>
<dbReference type="GO" id="GO:0005886">
    <property type="term" value="C:plasma membrane"/>
    <property type="evidence" value="ECO:0007669"/>
    <property type="project" value="TreeGrafter"/>
</dbReference>
<dbReference type="InterPro" id="IPR017438">
    <property type="entry name" value="ATP-NAD_kinase_N"/>
</dbReference>
<dbReference type="Gene3D" id="2.60.200.40">
    <property type="match status" value="1"/>
</dbReference>
<organism evidence="2 3">
    <name type="scientific">Terriglobus saanensis (strain ATCC BAA-1853 / DSM 23119 / SP1PR4)</name>
    <dbReference type="NCBI Taxonomy" id="401053"/>
    <lineage>
        <taxon>Bacteria</taxon>
        <taxon>Pseudomonadati</taxon>
        <taxon>Acidobacteriota</taxon>
        <taxon>Terriglobia</taxon>
        <taxon>Terriglobales</taxon>
        <taxon>Acidobacteriaceae</taxon>
        <taxon>Terriglobus</taxon>
    </lineage>
</organism>
<evidence type="ECO:0000313" key="2">
    <source>
        <dbReference type="EMBL" id="ADV82008.1"/>
    </source>
</evidence>
<dbReference type="PROSITE" id="PS50146">
    <property type="entry name" value="DAGK"/>
    <property type="match status" value="1"/>
</dbReference>
<evidence type="ECO:0000259" key="1">
    <source>
        <dbReference type="PROSITE" id="PS50146"/>
    </source>
</evidence>
<keyword evidence="2" id="KW-0418">Kinase</keyword>
<dbReference type="GO" id="GO:0004143">
    <property type="term" value="F:ATP-dependent diacylglycerol kinase activity"/>
    <property type="evidence" value="ECO:0007669"/>
    <property type="project" value="TreeGrafter"/>
</dbReference>
<dbReference type="SMART" id="SM00046">
    <property type="entry name" value="DAGKc"/>
    <property type="match status" value="1"/>
</dbReference>
<name>E8UYC0_TERSS</name>
<dbReference type="KEGG" id="tsa:AciPR4_1180"/>
<dbReference type="AlphaFoldDB" id="E8UYC0"/>
<dbReference type="InterPro" id="IPR050187">
    <property type="entry name" value="Lipid_Phosphate_FormReg"/>
</dbReference>
<keyword evidence="3" id="KW-1185">Reference proteome</keyword>
<dbReference type="OrthoDB" id="142078at2"/>
<proteinExistence type="predicted"/>
<dbReference type="PANTHER" id="PTHR12358:SF106">
    <property type="entry name" value="LIPID KINASE YEGS"/>
    <property type="match status" value="1"/>
</dbReference>
<dbReference type="InterPro" id="IPR001206">
    <property type="entry name" value="Diacylglycerol_kinase_cat_dom"/>
</dbReference>
<dbReference type="SUPFAM" id="SSF111331">
    <property type="entry name" value="NAD kinase/diacylglycerol kinase-like"/>
    <property type="match status" value="1"/>
</dbReference>
<dbReference type="Proteomes" id="UP000006844">
    <property type="component" value="Chromosome"/>
</dbReference>
<dbReference type="EMBL" id="CP002467">
    <property type="protein sequence ID" value="ADV82008.1"/>
    <property type="molecule type" value="Genomic_DNA"/>
</dbReference>
<dbReference type="HOGENOM" id="CLU_045532_2_1_0"/>
<keyword evidence="2" id="KW-0808">Transferase</keyword>
<sequence length="311" mass="33357">MSATLLLYNPKAGGGAVLRQLPTMLAALRLHFPDVESIATTGPASAGPQVATAAQAGTQLVIVCGGDGTLFEAMQGAVHQKIALAIIPFGTGNVIARDLGLSMKPLQAIQQLAQFEKRRVPVGTLARPGDAAPTYFLTATGAGFHAELMSLPKPTASASRMHYFFQGLNLIRRNRVEDFDVRIGLLDGTEIALIASELLILRARSFGGILNRWRPGNALTRNDLLAILTRKHNRLALFLFILRCLLGQAPLAGVESADNLIAVRATEILCTPRDYEIEAEADGEPFGILPLHISTIPDALTLLLPKNYPNN</sequence>
<dbReference type="Pfam" id="PF00781">
    <property type="entry name" value="DAGK_cat"/>
    <property type="match status" value="1"/>
</dbReference>
<protein>
    <submittedName>
        <fullName evidence="2">Diacylglycerol kinase catalytic region</fullName>
    </submittedName>
</protein>
<accession>E8UYC0</accession>
<evidence type="ECO:0000313" key="3">
    <source>
        <dbReference type="Proteomes" id="UP000006844"/>
    </source>
</evidence>
<reference evidence="2 3" key="1">
    <citation type="journal article" date="2012" name="Stand. Genomic Sci.">
        <title>Complete genome sequence of Terriglobus saanensis type strain SP1PR4(T), an Acidobacteria from tundra soil.</title>
        <authorList>
            <person name="Rawat S.R."/>
            <person name="Mannisto M.K."/>
            <person name="Starovoytov V."/>
            <person name="Goodwin L."/>
            <person name="Nolan M."/>
            <person name="Hauser L."/>
            <person name="Land M."/>
            <person name="Davenport K.W."/>
            <person name="Woyke T."/>
            <person name="Haggblom M.M."/>
        </authorList>
    </citation>
    <scope>NUCLEOTIDE SEQUENCE</scope>
    <source>
        <strain evidence="3">ATCC BAA-1853 / DSM 23119 / SP1PR4</strain>
    </source>
</reference>
<dbReference type="PANTHER" id="PTHR12358">
    <property type="entry name" value="SPHINGOSINE KINASE"/>
    <property type="match status" value="1"/>
</dbReference>
<dbReference type="Gene3D" id="3.40.50.10330">
    <property type="entry name" value="Probable inorganic polyphosphate/atp-NAD kinase, domain 1"/>
    <property type="match status" value="1"/>
</dbReference>
<feature type="domain" description="DAGKc" evidence="1">
    <location>
        <begin position="1"/>
        <end position="129"/>
    </location>
</feature>
<dbReference type="InterPro" id="IPR016064">
    <property type="entry name" value="NAD/diacylglycerol_kinase_sf"/>
</dbReference>
<dbReference type="eggNOG" id="COG1597">
    <property type="taxonomic scope" value="Bacteria"/>
</dbReference>